<proteinExistence type="predicted"/>
<dbReference type="GO" id="GO:0002949">
    <property type="term" value="P:tRNA threonylcarbamoyladenosine modification"/>
    <property type="evidence" value="ECO:0007669"/>
    <property type="project" value="InterPro"/>
</dbReference>
<dbReference type="SUPFAM" id="SSF53067">
    <property type="entry name" value="Actin-like ATPase domain"/>
    <property type="match status" value="1"/>
</dbReference>
<dbReference type="EMBL" id="JACBAZ010000002">
    <property type="protein sequence ID" value="NWK55364.1"/>
    <property type="molecule type" value="Genomic_DNA"/>
</dbReference>
<dbReference type="InterPro" id="IPR022496">
    <property type="entry name" value="T6A_TsaB"/>
</dbReference>
<dbReference type="InterPro" id="IPR000905">
    <property type="entry name" value="Gcp-like_dom"/>
</dbReference>
<dbReference type="Proteomes" id="UP000557872">
    <property type="component" value="Unassembled WGS sequence"/>
</dbReference>
<keyword evidence="3" id="KW-1185">Reference proteome</keyword>
<gene>
    <name evidence="2" type="primary">tsaB</name>
    <name evidence="2" type="ORF">HW115_07060</name>
</gene>
<sequence length="222" mass="23925">MHAILALETSVAQASVVLWLDGGIHFEQTFTTDRSHNSMIFDPLEEALGILGKKRLDLVVAGTGPGSYSGTRVGIAAGQGLAIAHKCPAVGIGSLGATPEARAEGPSIAIGDARRGLYYLSTIQNSGEASEPELMDAAAFQQRLTEAADHRLFTLDDPDKLGLDENLRARVIRSRPEARWLLDLWLHLPADRQQALHTTPLAPAYLRPPFTSKAKPGHPLLR</sequence>
<keyword evidence="2" id="KW-0808">Transferase</keyword>
<feature type="domain" description="Gcp-like" evidence="1">
    <location>
        <begin position="32"/>
        <end position="131"/>
    </location>
</feature>
<evidence type="ECO:0000313" key="3">
    <source>
        <dbReference type="Proteomes" id="UP000557872"/>
    </source>
</evidence>
<dbReference type="InterPro" id="IPR043129">
    <property type="entry name" value="ATPase_NBD"/>
</dbReference>
<dbReference type="AlphaFoldDB" id="A0A851GMM8"/>
<organism evidence="2 3">
    <name type="scientific">Oceaniferula marina</name>
    <dbReference type="NCBI Taxonomy" id="2748318"/>
    <lineage>
        <taxon>Bacteria</taxon>
        <taxon>Pseudomonadati</taxon>
        <taxon>Verrucomicrobiota</taxon>
        <taxon>Verrucomicrobiia</taxon>
        <taxon>Verrucomicrobiales</taxon>
        <taxon>Verrucomicrobiaceae</taxon>
        <taxon>Oceaniferula</taxon>
    </lineage>
</organism>
<comment type="caution">
    <text evidence="2">The sequence shown here is derived from an EMBL/GenBank/DDBJ whole genome shotgun (WGS) entry which is preliminary data.</text>
</comment>
<reference evidence="2 3" key="1">
    <citation type="submission" date="2020-07" db="EMBL/GenBank/DDBJ databases">
        <title>Roseicoccus Jingziensis gen. nov., sp. nov., isolated from coastal seawater.</title>
        <authorList>
            <person name="Feng X."/>
        </authorList>
    </citation>
    <scope>NUCLEOTIDE SEQUENCE [LARGE SCALE GENOMIC DNA]</scope>
    <source>
        <strain evidence="2 3">N1E253</strain>
    </source>
</reference>
<dbReference type="Gene3D" id="3.30.420.40">
    <property type="match status" value="2"/>
</dbReference>
<dbReference type="RefSeq" id="WP_178931882.1">
    <property type="nucleotide sequence ID" value="NZ_JACBAZ010000002.1"/>
</dbReference>
<dbReference type="Pfam" id="PF00814">
    <property type="entry name" value="TsaD"/>
    <property type="match status" value="1"/>
</dbReference>
<protein>
    <submittedName>
        <fullName evidence="2">tRNA (Adenosine(37)-N6)-threonylcarbamoyltransferase complex dimerization subunit type 1 TsaB</fullName>
    </submittedName>
</protein>
<accession>A0A851GMM8</accession>
<name>A0A851GMM8_9BACT</name>
<dbReference type="GO" id="GO:0016740">
    <property type="term" value="F:transferase activity"/>
    <property type="evidence" value="ECO:0007669"/>
    <property type="project" value="UniProtKB-KW"/>
</dbReference>
<evidence type="ECO:0000313" key="2">
    <source>
        <dbReference type="EMBL" id="NWK55364.1"/>
    </source>
</evidence>
<evidence type="ECO:0000259" key="1">
    <source>
        <dbReference type="Pfam" id="PF00814"/>
    </source>
</evidence>
<dbReference type="NCBIfam" id="TIGR03725">
    <property type="entry name" value="T6A_YeaZ"/>
    <property type="match status" value="1"/>
</dbReference>